<evidence type="ECO:0000313" key="3">
    <source>
        <dbReference type="Proteomes" id="UP000664859"/>
    </source>
</evidence>
<evidence type="ECO:0000313" key="2">
    <source>
        <dbReference type="EMBL" id="KAG5182628.1"/>
    </source>
</evidence>
<proteinExistence type="predicted"/>
<feature type="domain" description="Prolyl 4-hydroxylase alpha subunit Fe(2+) 2OG dioxygenase" evidence="1">
    <location>
        <begin position="179"/>
        <end position="285"/>
    </location>
</feature>
<dbReference type="EMBL" id="JAFCMP010000235">
    <property type="protein sequence ID" value="KAG5182628.1"/>
    <property type="molecule type" value="Genomic_DNA"/>
</dbReference>
<keyword evidence="3" id="KW-1185">Reference proteome</keyword>
<dbReference type="Pfam" id="PF13640">
    <property type="entry name" value="2OG-FeII_Oxy_3"/>
    <property type="match status" value="1"/>
</dbReference>
<dbReference type="InterPro" id="IPR044862">
    <property type="entry name" value="Pro_4_hyd_alph_FE2OG_OXY"/>
</dbReference>
<dbReference type="OrthoDB" id="504976at2759"/>
<gene>
    <name evidence="2" type="ORF">JKP88DRAFT_348815</name>
</gene>
<evidence type="ECO:0000259" key="1">
    <source>
        <dbReference type="Pfam" id="PF13640"/>
    </source>
</evidence>
<dbReference type="Proteomes" id="UP000664859">
    <property type="component" value="Unassembled WGS sequence"/>
</dbReference>
<comment type="caution">
    <text evidence="2">The sequence shown here is derived from an EMBL/GenBank/DDBJ whole genome shotgun (WGS) entry which is preliminary data.</text>
</comment>
<dbReference type="Gene3D" id="2.60.120.620">
    <property type="entry name" value="q2cbj1_9rhob like domain"/>
    <property type="match status" value="1"/>
</dbReference>
<name>A0A835Z5I9_9STRA</name>
<organism evidence="2 3">
    <name type="scientific">Tribonema minus</name>
    <dbReference type="NCBI Taxonomy" id="303371"/>
    <lineage>
        <taxon>Eukaryota</taxon>
        <taxon>Sar</taxon>
        <taxon>Stramenopiles</taxon>
        <taxon>Ochrophyta</taxon>
        <taxon>PX clade</taxon>
        <taxon>Xanthophyceae</taxon>
        <taxon>Tribonematales</taxon>
        <taxon>Tribonemataceae</taxon>
        <taxon>Tribonema</taxon>
    </lineage>
</organism>
<dbReference type="AlphaFoldDB" id="A0A835Z5I9"/>
<protein>
    <recommendedName>
        <fullName evidence="1">Prolyl 4-hydroxylase alpha subunit Fe(2+) 2OG dioxygenase domain-containing protein</fullName>
    </recommendedName>
</protein>
<reference evidence="2" key="1">
    <citation type="submission" date="2021-02" db="EMBL/GenBank/DDBJ databases">
        <title>First Annotated Genome of the Yellow-green Alga Tribonema minus.</title>
        <authorList>
            <person name="Mahan K.M."/>
        </authorList>
    </citation>
    <scope>NUCLEOTIDE SEQUENCE</scope>
    <source>
        <strain evidence="2">UTEX B ZZ1240</strain>
    </source>
</reference>
<sequence length="404" mass="44985">MREIATVDVSPEEIAAFFEQPSYEAAQAGGKHLPGATATLLESNPRHIHVLDGFLQQPQAAQLRGVFDERFSKPREGTAERFVWDWWHVPEQYTLMRTPAEEYFGPEYTLMRTPAEEYFGPEYTLMRTPAEEYFGPEYTLMRTPAEEYFGPEGFEALTAALCKFGQEQLGCRAISPPWLSVYIDGCEQRFHTDAWHGPWAFVLSLTDWDGKDFTGGETQILKPHVLNYWNSFAPGIGLEEKHFLDTIEPHFNRLTLFDPRFPHGVKPVRGTRDPRKGRLVLHGWFTDPQPYFSGGLSEEEATEALNRAMEASGPALAAAEGGRVTGTLTVRLHVSGADGSVRAVSALTDTLVADPTDLAYDEEGDPIDARAEAMLIIHEALGGADFPCSASGEDTFITVPYAFE</sequence>
<accession>A0A835Z5I9</accession>